<name>A0A2W5K5H6_ANCNO</name>
<dbReference type="Proteomes" id="UP000249577">
    <property type="component" value="Unassembled WGS sequence"/>
</dbReference>
<evidence type="ECO:0000313" key="3">
    <source>
        <dbReference type="Proteomes" id="UP000249577"/>
    </source>
</evidence>
<gene>
    <name evidence="2" type="ORF">DI565_19555</name>
</gene>
<organism evidence="2 3">
    <name type="scientific">Ancylobacter novellus</name>
    <name type="common">Thiobacillus novellus</name>
    <dbReference type="NCBI Taxonomy" id="921"/>
    <lineage>
        <taxon>Bacteria</taxon>
        <taxon>Pseudomonadati</taxon>
        <taxon>Pseudomonadota</taxon>
        <taxon>Alphaproteobacteria</taxon>
        <taxon>Hyphomicrobiales</taxon>
        <taxon>Xanthobacteraceae</taxon>
        <taxon>Ancylobacter</taxon>
    </lineage>
</organism>
<comment type="caution">
    <text evidence="2">The sequence shown here is derived from an EMBL/GenBank/DDBJ whole genome shotgun (WGS) entry which is preliminary data.</text>
</comment>
<sequence>MAKSPYSGLPSNCFWSSGVADEHPLTIADLYAKRFAIDRKTRIAAAGSCFAQHISRNLRDRGCAVLDVEPAPSGLSQRERDRRGYGVYSARYANIYTAAQLLQLIKEAFGKQAPTDRVWEKNGRYYDAQRPGVEPEGFATEDEVLAHREHHLLKVRRLLRNTDLLVFTFGLTEAWTTADGATVFPTCPGTLAGSFDAGRYVFKNYLHDEVLKDFIGVRTILKAINPQMKFLITVSPVPLVATASDIHVLQATTYSKSVLRAVCGALYQQYADVDYFPSYELIASPFSRSFFFKKDLREVSEAGVDAAMRMFFRQHANLDGSDGAAVPEASGHRRLSAAKKMGLDKRGGGGSKKVVCEEEMLMAFNK</sequence>
<dbReference type="Pfam" id="PF08885">
    <property type="entry name" value="GSCFA"/>
    <property type="match status" value="1"/>
</dbReference>
<dbReference type="AlphaFoldDB" id="A0A2W5K5H6"/>
<accession>A0A2W5K5H6</accession>
<feature type="domain" description="GSCFA" evidence="1">
    <location>
        <begin position="42"/>
        <end position="311"/>
    </location>
</feature>
<proteinExistence type="predicted"/>
<protein>
    <submittedName>
        <fullName evidence="2">GSCFA family protein</fullName>
    </submittedName>
</protein>
<evidence type="ECO:0000313" key="2">
    <source>
        <dbReference type="EMBL" id="PZQ10804.1"/>
    </source>
</evidence>
<dbReference type="EMBL" id="QFPN01000014">
    <property type="protein sequence ID" value="PZQ10804.1"/>
    <property type="molecule type" value="Genomic_DNA"/>
</dbReference>
<evidence type="ECO:0000259" key="1">
    <source>
        <dbReference type="Pfam" id="PF08885"/>
    </source>
</evidence>
<dbReference type="InterPro" id="IPR014982">
    <property type="entry name" value="GSCFA"/>
</dbReference>
<reference evidence="2 3" key="1">
    <citation type="submission" date="2017-08" db="EMBL/GenBank/DDBJ databases">
        <title>Infants hospitalized years apart are colonized by the same room-sourced microbial strains.</title>
        <authorList>
            <person name="Brooks B."/>
            <person name="Olm M.R."/>
            <person name="Firek B.A."/>
            <person name="Baker R."/>
            <person name="Thomas B.C."/>
            <person name="Morowitz M.J."/>
            <person name="Banfield J.F."/>
        </authorList>
    </citation>
    <scope>NUCLEOTIDE SEQUENCE [LARGE SCALE GENOMIC DNA]</scope>
    <source>
        <strain evidence="2">S2_005_003_R2_43</strain>
    </source>
</reference>